<dbReference type="RefSeq" id="WP_039408187.1">
    <property type="nucleotide sequence ID" value="NZ_CP010310.2"/>
</dbReference>
<accession>A0ABN4ENP5</accession>
<organism evidence="1 2">
    <name type="scientific">Pandoraea pulmonicola</name>
    <dbReference type="NCBI Taxonomy" id="93221"/>
    <lineage>
        <taxon>Bacteria</taxon>
        <taxon>Pseudomonadati</taxon>
        <taxon>Pseudomonadota</taxon>
        <taxon>Betaproteobacteria</taxon>
        <taxon>Burkholderiales</taxon>
        <taxon>Burkholderiaceae</taxon>
        <taxon>Pandoraea</taxon>
    </lineage>
</organism>
<evidence type="ECO:0000313" key="1">
    <source>
        <dbReference type="EMBL" id="AJC21060.1"/>
    </source>
</evidence>
<dbReference type="Proteomes" id="UP000035086">
    <property type="component" value="Chromosome"/>
</dbReference>
<name>A0ABN4ENP5_PANPU</name>
<reference evidence="1" key="1">
    <citation type="submission" date="2016-11" db="EMBL/GenBank/DDBJ databases">
        <title>Complete Genome Sequencing of Pandoraea pulmonicola DSM 16583.</title>
        <authorList>
            <person name="Chan K.-G."/>
        </authorList>
    </citation>
    <scope>NUCLEOTIDE SEQUENCE</scope>
    <source>
        <strain evidence="1">DSM 16583</strain>
    </source>
</reference>
<proteinExistence type="predicted"/>
<keyword evidence="2" id="KW-1185">Reference proteome</keyword>
<evidence type="ECO:0000313" key="2">
    <source>
        <dbReference type="Proteomes" id="UP000035086"/>
    </source>
</evidence>
<protein>
    <submittedName>
        <fullName evidence="1">Uncharacterized protein</fullName>
    </submittedName>
</protein>
<gene>
    <name evidence="1" type="ORF">RO07_12390</name>
</gene>
<sequence>MKVELLFPPLEEDSIFWFVKIGKLKIGIINKNVWCLGLGDVVRSPLDFEDMMPLLPLLEVSRRGFIEYFERVGRLRPEIAGMIQTFPETLLLKFACEKSVSDYWPSRAIEWINAEPILAEKLSKSLFDLLKQGWLPQRLRQQVSEVVRRIGTERPPRV</sequence>
<dbReference type="EMBL" id="CP010310">
    <property type="protein sequence ID" value="AJC21060.1"/>
    <property type="molecule type" value="Genomic_DNA"/>
</dbReference>